<evidence type="ECO:0000313" key="1">
    <source>
        <dbReference type="EMBL" id="KGX90744.1"/>
    </source>
</evidence>
<evidence type="ECO:0000313" key="2">
    <source>
        <dbReference type="Proteomes" id="UP000030528"/>
    </source>
</evidence>
<dbReference type="EMBL" id="AVPE01000013">
    <property type="protein sequence ID" value="KGX90744.1"/>
    <property type="molecule type" value="Genomic_DNA"/>
</dbReference>
<gene>
    <name evidence="1" type="ORF">N781_06230</name>
</gene>
<name>A0A0A5GFF8_9BACI</name>
<sequence>MNDSQAIRNSDVDLLHEIIDAMFQSQIYIEQAI</sequence>
<dbReference type="Proteomes" id="UP000030528">
    <property type="component" value="Unassembled WGS sequence"/>
</dbReference>
<dbReference type="AlphaFoldDB" id="A0A0A5GFF8"/>
<comment type="caution">
    <text evidence="1">The sequence shown here is derived from an EMBL/GenBank/DDBJ whole genome shotgun (WGS) entry which is preliminary data.</text>
</comment>
<proteinExistence type="predicted"/>
<accession>A0A0A5GFF8</accession>
<keyword evidence="2" id="KW-1185">Reference proteome</keyword>
<organism evidence="1 2">
    <name type="scientific">Pontibacillus halophilus JSM 076056 = DSM 19796</name>
    <dbReference type="NCBI Taxonomy" id="1385510"/>
    <lineage>
        <taxon>Bacteria</taxon>
        <taxon>Bacillati</taxon>
        <taxon>Bacillota</taxon>
        <taxon>Bacilli</taxon>
        <taxon>Bacillales</taxon>
        <taxon>Bacillaceae</taxon>
        <taxon>Pontibacillus</taxon>
    </lineage>
</organism>
<reference evidence="1 2" key="1">
    <citation type="submission" date="2013-08" db="EMBL/GenBank/DDBJ databases">
        <authorList>
            <person name="Huang J."/>
            <person name="Wang G."/>
        </authorList>
    </citation>
    <scope>NUCLEOTIDE SEQUENCE [LARGE SCALE GENOMIC DNA]</scope>
    <source>
        <strain evidence="1 2">JSM 076056</strain>
    </source>
</reference>
<protein>
    <submittedName>
        <fullName evidence="1">Uncharacterized protein</fullName>
    </submittedName>
</protein>